<evidence type="ECO:0000313" key="2">
    <source>
        <dbReference type="Proteomes" id="UP000558284"/>
    </source>
</evidence>
<proteinExistence type="predicted"/>
<organism evidence="1 2">
    <name type="scientific">Mesorhizobium neociceri</name>
    <dbReference type="NCBI Taxonomy" id="1307853"/>
    <lineage>
        <taxon>Bacteria</taxon>
        <taxon>Pseudomonadati</taxon>
        <taxon>Pseudomonadota</taxon>
        <taxon>Alphaproteobacteria</taxon>
        <taxon>Hyphomicrobiales</taxon>
        <taxon>Phyllobacteriaceae</taxon>
        <taxon>Mesorhizobium</taxon>
    </lineage>
</organism>
<dbReference type="Proteomes" id="UP000558284">
    <property type="component" value="Unassembled WGS sequence"/>
</dbReference>
<dbReference type="EMBL" id="JACDTY010000003">
    <property type="protein sequence ID" value="MBA1140517.1"/>
    <property type="molecule type" value="Genomic_DNA"/>
</dbReference>
<gene>
    <name evidence="1" type="ORF">H0241_09635</name>
</gene>
<name>A0A838B375_9HYPH</name>
<evidence type="ECO:0008006" key="3">
    <source>
        <dbReference type="Google" id="ProtNLM"/>
    </source>
</evidence>
<evidence type="ECO:0000313" key="1">
    <source>
        <dbReference type="EMBL" id="MBA1140517.1"/>
    </source>
</evidence>
<dbReference type="AlphaFoldDB" id="A0A838B375"/>
<sequence length="56" mass="6480">MTTIALYNTLRRPVLDLFTAPFRPRKRGLLDRRSVSDHFLRDIGMLDGRVPPGTIR</sequence>
<protein>
    <recommendedName>
        <fullName evidence="3">DUF1127 domain-containing protein</fullName>
    </recommendedName>
</protein>
<reference evidence="1 2" key="1">
    <citation type="submission" date="2020-07" db="EMBL/GenBank/DDBJ databases">
        <title>Definition of the novel symbiovar canariense within Mesorhizobium novociceri, a new species of genus Mesorhizobium nodulating Cicer canariense in the Caldera de Taburiente National Park (La Palma, Canary Islands).</title>
        <authorList>
            <person name="Leon-Barrios M."/>
            <person name="Perez-Yepez J."/>
            <person name="Flores-Felix J.D."/>
            <person name="Ramirez-Baena M.H."/>
            <person name="Pulido-Suarez L."/>
            <person name="Igual J.M."/>
            <person name="Velazquez E."/>
            <person name="Peix A."/>
        </authorList>
    </citation>
    <scope>NUCLEOTIDE SEQUENCE [LARGE SCALE GENOMIC DNA]</scope>
    <source>
        <strain evidence="1 2">CCANP35</strain>
    </source>
</reference>
<dbReference type="RefSeq" id="WP_181057181.1">
    <property type="nucleotide sequence ID" value="NZ_JACDTY010000003.1"/>
</dbReference>
<keyword evidence="2" id="KW-1185">Reference proteome</keyword>
<comment type="caution">
    <text evidence="1">The sequence shown here is derived from an EMBL/GenBank/DDBJ whole genome shotgun (WGS) entry which is preliminary data.</text>
</comment>
<accession>A0A838B375</accession>